<evidence type="ECO:0000256" key="7">
    <source>
        <dbReference type="ARBA" id="ARBA00022801"/>
    </source>
</evidence>
<name>A0AAJ0JN04_STACA</name>
<feature type="domain" description="Lipase-like C-terminal" evidence="13">
    <location>
        <begin position="410"/>
        <end position="755"/>
    </location>
</feature>
<dbReference type="InterPro" id="IPR029058">
    <property type="entry name" value="AB_hydrolase_fold"/>
</dbReference>
<feature type="compositionally biased region" description="Polar residues" evidence="10">
    <location>
        <begin position="381"/>
        <end position="399"/>
    </location>
</feature>
<dbReference type="PANTHER" id="PTHR34043:SF3">
    <property type="entry name" value="ALPHA_BETA-HYDROLASES SUPERFAMILY PROTEIN"/>
    <property type="match status" value="1"/>
</dbReference>
<evidence type="ECO:0000256" key="2">
    <source>
        <dbReference type="ARBA" id="ARBA00004613"/>
    </source>
</evidence>
<protein>
    <recommendedName>
        <fullName evidence="4">triacylglycerol lipase</fullName>
        <ecNumber evidence="4">3.1.1.3</ecNumber>
    </recommendedName>
</protein>
<evidence type="ECO:0000256" key="6">
    <source>
        <dbReference type="ARBA" id="ARBA00022729"/>
    </source>
</evidence>
<feature type="compositionally biased region" description="Low complexity" evidence="10">
    <location>
        <begin position="295"/>
        <end position="310"/>
    </location>
</feature>
<feature type="compositionally biased region" description="Low complexity" evidence="10">
    <location>
        <begin position="362"/>
        <end position="380"/>
    </location>
</feature>
<dbReference type="Proteomes" id="UP000033530">
    <property type="component" value="Unassembled WGS sequence"/>
</dbReference>
<evidence type="ECO:0000256" key="4">
    <source>
        <dbReference type="ARBA" id="ARBA00013279"/>
    </source>
</evidence>
<feature type="compositionally biased region" description="Basic and acidic residues" evidence="10">
    <location>
        <begin position="245"/>
        <end position="254"/>
    </location>
</feature>
<dbReference type="GO" id="GO:0016042">
    <property type="term" value="P:lipid catabolic process"/>
    <property type="evidence" value="ECO:0007669"/>
    <property type="project" value="UniProtKB-KW"/>
</dbReference>
<evidence type="ECO:0000256" key="8">
    <source>
        <dbReference type="ARBA" id="ARBA00022963"/>
    </source>
</evidence>
<evidence type="ECO:0000256" key="5">
    <source>
        <dbReference type="ARBA" id="ARBA00022525"/>
    </source>
</evidence>
<dbReference type="Gene3D" id="3.40.50.1820">
    <property type="entry name" value="alpha/beta hydrolase"/>
    <property type="match status" value="1"/>
</dbReference>
<evidence type="ECO:0000256" key="3">
    <source>
        <dbReference type="ARBA" id="ARBA00010701"/>
    </source>
</evidence>
<dbReference type="PANTHER" id="PTHR34043">
    <property type="entry name" value="ALPHA/BETA-HYDROLASES SUPERFAMILY PROTEIN"/>
    <property type="match status" value="1"/>
</dbReference>
<dbReference type="GO" id="GO:0004806">
    <property type="term" value="F:triacylglycerol lipase activity"/>
    <property type="evidence" value="ECO:0007669"/>
    <property type="project" value="UniProtKB-EC"/>
</dbReference>
<dbReference type="Pfam" id="PF24708">
    <property type="entry name" value="Lip_C"/>
    <property type="match status" value="1"/>
</dbReference>
<feature type="compositionally biased region" description="Basic and acidic residues" evidence="10">
    <location>
        <begin position="184"/>
        <end position="193"/>
    </location>
</feature>
<organism evidence="14 15">
    <name type="scientific">Staphylococcus carnosus</name>
    <dbReference type="NCBI Taxonomy" id="1281"/>
    <lineage>
        <taxon>Bacteria</taxon>
        <taxon>Bacillati</taxon>
        <taxon>Bacillota</taxon>
        <taxon>Bacilli</taxon>
        <taxon>Bacillales</taxon>
        <taxon>Staphylococcaceae</taxon>
        <taxon>Staphylococcus</taxon>
    </lineage>
</organism>
<comment type="similarity">
    <text evidence="3">Belongs to the AB hydrolase superfamily. Lipase family.</text>
</comment>
<dbReference type="SUPFAM" id="SSF53474">
    <property type="entry name" value="alpha/beta-Hydrolases"/>
    <property type="match status" value="1"/>
</dbReference>
<evidence type="ECO:0000256" key="10">
    <source>
        <dbReference type="SAM" id="MobiDB-lite"/>
    </source>
</evidence>
<comment type="catalytic activity">
    <reaction evidence="1">
        <text>a triacylglycerol + H2O = a diacylglycerol + a fatty acid + H(+)</text>
        <dbReference type="Rhea" id="RHEA:12044"/>
        <dbReference type="ChEBI" id="CHEBI:15377"/>
        <dbReference type="ChEBI" id="CHEBI:15378"/>
        <dbReference type="ChEBI" id="CHEBI:17855"/>
        <dbReference type="ChEBI" id="CHEBI:18035"/>
        <dbReference type="ChEBI" id="CHEBI:28868"/>
        <dbReference type="EC" id="3.1.1.3"/>
    </reaction>
</comment>
<comment type="caution">
    <text evidence="14">The sequence shown here is derived from an EMBL/GenBank/DDBJ whole genome shotgun (WGS) entry which is preliminary data.</text>
</comment>
<gene>
    <name evidence="14" type="ORF">VV61_12405</name>
</gene>
<dbReference type="RefSeq" id="WP_046100619.1">
    <property type="nucleotide sequence ID" value="NZ_CP015552.1"/>
</dbReference>
<dbReference type="AlphaFoldDB" id="A0AAJ0JN04"/>
<feature type="compositionally biased region" description="Basic and acidic residues" evidence="10">
    <location>
        <begin position="203"/>
        <end position="221"/>
    </location>
</feature>
<dbReference type="EMBL" id="LAIU01000012">
    <property type="protein sequence ID" value="KKB24286.1"/>
    <property type="molecule type" value="Genomic_DNA"/>
</dbReference>
<feature type="domain" description="YSIRK Gram-positive signal peptide" evidence="12">
    <location>
        <begin position="8"/>
        <end position="31"/>
    </location>
</feature>
<evidence type="ECO:0000259" key="12">
    <source>
        <dbReference type="Pfam" id="PF04650"/>
    </source>
</evidence>
<dbReference type="NCBIfam" id="NF047351">
    <property type="entry name" value="lipase_YSIRK_Sa"/>
    <property type="match status" value="1"/>
</dbReference>
<evidence type="ECO:0000313" key="15">
    <source>
        <dbReference type="Proteomes" id="UP000033530"/>
    </source>
</evidence>
<feature type="compositionally biased region" description="Polar residues" evidence="10">
    <location>
        <begin position="60"/>
        <end position="140"/>
    </location>
</feature>
<evidence type="ECO:0000256" key="9">
    <source>
        <dbReference type="ARBA" id="ARBA00023098"/>
    </source>
</evidence>
<evidence type="ECO:0000259" key="13">
    <source>
        <dbReference type="Pfam" id="PF24708"/>
    </source>
</evidence>
<evidence type="ECO:0000256" key="1">
    <source>
        <dbReference type="ARBA" id="ARBA00001024"/>
    </source>
</evidence>
<keyword evidence="9" id="KW-0443">Lipid metabolism</keyword>
<dbReference type="InterPro" id="IPR056304">
    <property type="entry name" value="Lip-like_C"/>
</dbReference>
<feature type="region of interest" description="Disordered" evidence="10">
    <location>
        <begin position="60"/>
        <end position="405"/>
    </location>
</feature>
<reference evidence="14 15" key="1">
    <citation type="submission" date="2015-03" db="EMBL/GenBank/DDBJ databases">
        <title>Draft Genome Sequence of S. carnosus subsp. utilis LTH 7013, Isolated from South Tirolean Ham.</title>
        <authorList>
            <person name="Mueller A."/>
            <person name="Huptas C."/>
            <person name="Wenning M."/>
            <person name="Weiss A."/>
            <person name="Schmidt H."/>
        </authorList>
    </citation>
    <scope>NUCLEOTIDE SEQUENCE [LARGE SCALE GENOMIC DNA]</scope>
    <source>
        <strain evidence="14 15">LTH7013</strain>
    </source>
</reference>
<keyword evidence="8" id="KW-0442">Lipid degradation</keyword>
<evidence type="ECO:0000256" key="11">
    <source>
        <dbReference type="SAM" id="SignalP"/>
    </source>
</evidence>
<dbReference type="GO" id="GO:0005576">
    <property type="term" value="C:extracellular region"/>
    <property type="evidence" value="ECO:0007669"/>
    <property type="project" value="UniProtKB-SubCell"/>
</dbReference>
<sequence>MKRNNLSRNRYAIRKYTVGTASALVASVAFLTVSHSADAAEQNGENNVEAISKAQVQTANSFQPETSLQNTSQTPESDNLNQSPSQNVLQSNHQPSKSLTSQQPTSLEMQNTTKESTQNETSVKAPKSNTASEEQTQNSVPAPKAPEKDSISPSATEKTTEQPAPEVQVAPEVLTPAQGQIAEKGTEIEDTATKKPQPIEPAQNDKKREEPITEKATKQQKEQPAPEVQVAPEVLTPAQGQIAEKGTEIEDTATKKPQPIEPSHKTESIEPSIIEEPVTKQAETIQPAEKNADESSQSKAASESTSSEKTIPTTDAAASTDSSKNTSTESSTEKEAVAGSQNVIKDVPEKSAHVTTTSTPGNPLEKPQPQKNQQPQSSTPANTTASQRTSSQTDGQSTTKEAKAAQEQAINKYHVVDGLREKGYQAYEASVGAFSSNYDRAVELYYYIKGGTVDYGAAHAAKYGHARYGRTYEGVFKDWQPGQKVHLAGHSMGGQTIRLMEHFLRFGNQEEIDYQRTHGGTISPLFEGGQDNMISSITTLGTPHNGSAAADRVGNQQAFKDIVYALGRMGGGKLANIDFGFEKWGFKQGANESYIDYMKRVAESALWKTDDNAMYDLTSKGSEALNENTPLNPNITYTTYTGLASHEGITGNYVPDIGQFFLFDTTSRIIGSEPDKTLRPNDGIVSVVSSLYPTGQAFTDFTDGLKKGIWQVTPVMQGWDHLDFVGLDALDFKHTGIELQQFYAGLINNMMKVEEAEV</sequence>
<feature type="compositionally biased region" description="Low complexity" evidence="10">
    <location>
        <begin position="319"/>
        <end position="330"/>
    </location>
</feature>
<dbReference type="Pfam" id="PF04650">
    <property type="entry name" value="YSIRK_signal"/>
    <property type="match status" value="1"/>
</dbReference>
<proteinExistence type="inferred from homology"/>
<accession>A0AAJ0JN04</accession>
<keyword evidence="6 11" id="KW-0732">Signal</keyword>
<feature type="chain" id="PRO_5042529975" description="triacylglycerol lipase" evidence="11">
    <location>
        <begin position="40"/>
        <end position="758"/>
    </location>
</feature>
<comment type="subcellular location">
    <subcellularLocation>
        <location evidence="2">Secreted</location>
    </subcellularLocation>
</comment>
<feature type="signal peptide" evidence="11">
    <location>
        <begin position="1"/>
        <end position="39"/>
    </location>
</feature>
<keyword evidence="7" id="KW-0378">Hydrolase</keyword>
<dbReference type="NCBIfam" id="TIGR01168">
    <property type="entry name" value="YSIRK_signal"/>
    <property type="match status" value="1"/>
</dbReference>
<dbReference type="EC" id="3.1.1.3" evidence="4"/>
<dbReference type="InterPro" id="IPR005877">
    <property type="entry name" value="YSIRK_signal_dom"/>
</dbReference>
<keyword evidence="5" id="KW-0964">Secreted</keyword>
<evidence type="ECO:0000313" key="14">
    <source>
        <dbReference type="EMBL" id="KKB24286.1"/>
    </source>
</evidence>